<evidence type="ECO:0000256" key="3">
    <source>
        <dbReference type="ARBA" id="ARBA00022692"/>
    </source>
</evidence>
<dbReference type="CDD" id="cd16380">
    <property type="entry name" value="YitT_C"/>
    <property type="match status" value="1"/>
</dbReference>
<gene>
    <name evidence="8" type="ORF">ACJDT4_16335</name>
</gene>
<proteinExistence type="predicted"/>
<evidence type="ECO:0000313" key="8">
    <source>
        <dbReference type="EMBL" id="MFL0251989.1"/>
    </source>
</evidence>
<evidence type="ECO:0000256" key="6">
    <source>
        <dbReference type="SAM" id="Phobius"/>
    </source>
</evidence>
<dbReference type="InterPro" id="IPR015867">
    <property type="entry name" value="N-reg_PII/ATP_PRibTrfase_C"/>
</dbReference>
<dbReference type="Proteomes" id="UP001623592">
    <property type="component" value="Unassembled WGS sequence"/>
</dbReference>
<dbReference type="PIRSF" id="PIRSF006483">
    <property type="entry name" value="Membrane_protein_YitT"/>
    <property type="match status" value="1"/>
</dbReference>
<keyword evidence="4 6" id="KW-1133">Transmembrane helix</keyword>
<dbReference type="Pfam" id="PF10035">
    <property type="entry name" value="DUF2179"/>
    <property type="match status" value="1"/>
</dbReference>
<evidence type="ECO:0000256" key="2">
    <source>
        <dbReference type="ARBA" id="ARBA00022475"/>
    </source>
</evidence>
<feature type="transmembrane region" description="Helical" evidence="6">
    <location>
        <begin position="138"/>
        <end position="158"/>
    </location>
</feature>
<evidence type="ECO:0000256" key="5">
    <source>
        <dbReference type="ARBA" id="ARBA00023136"/>
    </source>
</evidence>
<protein>
    <submittedName>
        <fullName evidence="8">YitT family protein</fullName>
    </submittedName>
</protein>
<keyword evidence="2" id="KW-1003">Cell membrane</keyword>
<feature type="transmembrane region" description="Helical" evidence="6">
    <location>
        <begin position="96"/>
        <end position="118"/>
    </location>
</feature>
<name>A0ABW8THH0_9CLOT</name>
<comment type="caution">
    <text evidence="8">The sequence shown here is derived from an EMBL/GenBank/DDBJ whole genome shotgun (WGS) entry which is preliminary data.</text>
</comment>
<keyword evidence="5 6" id="KW-0472">Membrane</keyword>
<dbReference type="PANTHER" id="PTHR33545">
    <property type="entry name" value="UPF0750 MEMBRANE PROTEIN YITT-RELATED"/>
    <property type="match status" value="1"/>
</dbReference>
<comment type="subcellular location">
    <subcellularLocation>
        <location evidence="1">Cell membrane</location>
        <topology evidence="1">Multi-pass membrane protein</topology>
    </subcellularLocation>
</comment>
<keyword evidence="3 6" id="KW-0812">Transmembrane</keyword>
<dbReference type="PANTHER" id="PTHR33545:SF5">
    <property type="entry name" value="UPF0750 MEMBRANE PROTEIN YITT"/>
    <property type="match status" value="1"/>
</dbReference>
<dbReference type="InterPro" id="IPR051461">
    <property type="entry name" value="UPF0750_membrane"/>
</dbReference>
<keyword evidence="9" id="KW-1185">Reference proteome</keyword>
<dbReference type="InterPro" id="IPR003740">
    <property type="entry name" value="YitT"/>
</dbReference>
<dbReference type="Gene3D" id="3.30.70.120">
    <property type="match status" value="1"/>
</dbReference>
<evidence type="ECO:0000259" key="7">
    <source>
        <dbReference type="Pfam" id="PF10035"/>
    </source>
</evidence>
<evidence type="ECO:0000313" key="9">
    <source>
        <dbReference type="Proteomes" id="UP001623592"/>
    </source>
</evidence>
<reference evidence="8 9" key="1">
    <citation type="submission" date="2024-11" db="EMBL/GenBank/DDBJ databases">
        <authorList>
            <person name="Heng Y.C."/>
            <person name="Lim A.C.H."/>
            <person name="Lee J.K.Y."/>
            <person name="Kittelmann S."/>
        </authorList>
    </citation>
    <scope>NUCLEOTIDE SEQUENCE [LARGE SCALE GENOMIC DNA]</scope>
    <source>
        <strain evidence="8 9">WILCCON 0114</strain>
    </source>
</reference>
<dbReference type="InterPro" id="IPR019264">
    <property type="entry name" value="DUF2179"/>
</dbReference>
<feature type="transmembrane region" description="Helical" evidence="6">
    <location>
        <begin position="66"/>
        <end position="84"/>
    </location>
</feature>
<dbReference type="EMBL" id="JBJIAA010000014">
    <property type="protein sequence ID" value="MFL0251989.1"/>
    <property type="molecule type" value="Genomic_DNA"/>
</dbReference>
<evidence type="ECO:0000256" key="4">
    <source>
        <dbReference type="ARBA" id="ARBA00022989"/>
    </source>
</evidence>
<evidence type="ECO:0000256" key="1">
    <source>
        <dbReference type="ARBA" id="ARBA00004651"/>
    </source>
</evidence>
<organism evidence="8 9">
    <name type="scientific">Clostridium neuense</name>
    <dbReference type="NCBI Taxonomy" id="1728934"/>
    <lineage>
        <taxon>Bacteria</taxon>
        <taxon>Bacillati</taxon>
        <taxon>Bacillota</taxon>
        <taxon>Clostridia</taxon>
        <taxon>Eubacteriales</taxon>
        <taxon>Clostridiaceae</taxon>
        <taxon>Clostridium</taxon>
    </lineage>
</organism>
<dbReference type="Pfam" id="PF02588">
    <property type="entry name" value="YitT_membrane"/>
    <property type="match status" value="1"/>
</dbReference>
<feature type="domain" description="DUF2179" evidence="7">
    <location>
        <begin position="211"/>
        <end position="265"/>
    </location>
</feature>
<sequence>MYTILGCFITAIGINTFLVNAHLLSGGVSGIALILQYTLRFPAGISLLVINIPLLLLSYKIMGKRFTAMTMIGTIAFSIAIDITAPFQSLLKLKDNILLCVYGGVLNGFGTGLVLSNYGSTGGLDILSAIIKKKHENFQFATTSFVINMIIVSVGAIFFGIYSALYTLFSIYIGSLVIDKVLKGFSRQKLVMIITNEEKKISDSIMFNLKRGVTFLYGEGAYTSKKRMVIYCVVSLRQLPLLKNVVMQTDKNSFISVIDISEVQGEGFKGNLF</sequence>
<feature type="transmembrane region" description="Helical" evidence="6">
    <location>
        <begin position="37"/>
        <end position="59"/>
    </location>
</feature>
<dbReference type="RefSeq" id="WP_406788767.1">
    <property type="nucleotide sequence ID" value="NZ_JBJIAA010000014.1"/>
</dbReference>
<accession>A0ABW8THH0</accession>